<evidence type="ECO:0000313" key="3">
    <source>
        <dbReference type="Proteomes" id="UP001218218"/>
    </source>
</evidence>
<keyword evidence="3" id="KW-1185">Reference proteome</keyword>
<feature type="region of interest" description="Disordered" evidence="1">
    <location>
        <begin position="1"/>
        <end position="183"/>
    </location>
</feature>
<gene>
    <name evidence="2" type="ORF">DFH08DRAFT_896886</name>
</gene>
<feature type="compositionally biased region" description="Polar residues" evidence="1">
    <location>
        <begin position="90"/>
        <end position="100"/>
    </location>
</feature>
<feature type="region of interest" description="Disordered" evidence="1">
    <location>
        <begin position="297"/>
        <end position="332"/>
    </location>
</feature>
<feature type="compositionally biased region" description="Low complexity" evidence="1">
    <location>
        <begin position="312"/>
        <end position="324"/>
    </location>
</feature>
<accession>A0AAD7ECJ0</accession>
<feature type="compositionally biased region" description="Polar residues" evidence="1">
    <location>
        <begin position="266"/>
        <end position="277"/>
    </location>
</feature>
<dbReference type="EMBL" id="JARIHO010000072">
    <property type="protein sequence ID" value="KAJ7312386.1"/>
    <property type="molecule type" value="Genomic_DNA"/>
</dbReference>
<evidence type="ECO:0000256" key="1">
    <source>
        <dbReference type="SAM" id="MobiDB-lite"/>
    </source>
</evidence>
<reference evidence="2" key="1">
    <citation type="submission" date="2023-03" db="EMBL/GenBank/DDBJ databases">
        <title>Massive genome expansion in bonnet fungi (Mycena s.s.) driven by repeated elements and novel gene families across ecological guilds.</title>
        <authorList>
            <consortium name="Lawrence Berkeley National Laboratory"/>
            <person name="Harder C.B."/>
            <person name="Miyauchi S."/>
            <person name="Viragh M."/>
            <person name="Kuo A."/>
            <person name="Thoen E."/>
            <person name="Andreopoulos B."/>
            <person name="Lu D."/>
            <person name="Skrede I."/>
            <person name="Drula E."/>
            <person name="Henrissat B."/>
            <person name="Morin E."/>
            <person name="Kohler A."/>
            <person name="Barry K."/>
            <person name="LaButti K."/>
            <person name="Morin E."/>
            <person name="Salamov A."/>
            <person name="Lipzen A."/>
            <person name="Mereny Z."/>
            <person name="Hegedus B."/>
            <person name="Baldrian P."/>
            <person name="Stursova M."/>
            <person name="Weitz H."/>
            <person name="Taylor A."/>
            <person name="Grigoriev I.V."/>
            <person name="Nagy L.G."/>
            <person name="Martin F."/>
            <person name="Kauserud H."/>
        </authorList>
    </citation>
    <scope>NUCLEOTIDE SEQUENCE</scope>
    <source>
        <strain evidence="2">CBHHK002</strain>
    </source>
</reference>
<sequence>MRVPSAESLVPPPVPAKDRKQIIADELRYSDPDLPDSWRREGAADTASSKSRPPRHVRVPTKLTFPTPLSPPTGAAPLGQGQGHIRARTMSGSTAMSGRTQPLPVDLGRGPSLRRVAPKRPVSPSDMGTPYFGSITIEPPSQSQSSSRIPLTEPRTDQYLSPNYYTQPLPVPGPVGQPGTGFVPQSITMPAQITVPVNFKGKSISSPMQSFPFPEVGGVSALNGEEEGRPVSRAGSTSALSRKSGRSGRIDVGPTLTVESGHGLTRQASNTSLRSTGSGYARFDAQSYVDPAYFAANEDAPHPVPAPRSRKVSASSRHSSSGLSYIGLPGPG</sequence>
<dbReference type="Proteomes" id="UP001218218">
    <property type="component" value="Unassembled WGS sequence"/>
</dbReference>
<comment type="caution">
    <text evidence="2">The sequence shown here is derived from an EMBL/GenBank/DDBJ whole genome shotgun (WGS) entry which is preliminary data.</text>
</comment>
<evidence type="ECO:0000313" key="2">
    <source>
        <dbReference type="EMBL" id="KAJ7312386.1"/>
    </source>
</evidence>
<proteinExistence type="predicted"/>
<feature type="compositionally biased region" description="Basic and acidic residues" evidence="1">
    <location>
        <begin position="16"/>
        <end position="43"/>
    </location>
</feature>
<protein>
    <submittedName>
        <fullName evidence="2">Uncharacterized protein</fullName>
    </submittedName>
</protein>
<dbReference type="AlphaFoldDB" id="A0AAD7ECJ0"/>
<organism evidence="2 3">
    <name type="scientific">Mycena albidolilacea</name>
    <dbReference type="NCBI Taxonomy" id="1033008"/>
    <lineage>
        <taxon>Eukaryota</taxon>
        <taxon>Fungi</taxon>
        <taxon>Dikarya</taxon>
        <taxon>Basidiomycota</taxon>
        <taxon>Agaricomycotina</taxon>
        <taxon>Agaricomycetes</taxon>
        <taxon>Agaricomycetidae</taxon>
        <taxon>Agaricales</taxon>
        <taxon>Marasmiineae</taxon>
        <taxon>Mycenaceae</taxon>
        <taxon>Mycena</taxon>
    </lineage>
</organism>
<name>A0AAD7ECJ0_9AGAR</name>
<feature type="region of interest" description="Disordered" evidence="1">
    <location>
        <begin position="218"/>
        <end position="277"/>
    </location>
</feature>